<accession>A0A484L142</accession>
<dbReference type="InterPro" id="IPR010264">
    <property type="entry name" value="Self-incomp_S1"/>
</dbReference>
<dbReference type="PANTHER" id="PTHR47481">
    <property type="match status" value="1"/>
</dbReference>
<dbReference type="GO" id="GO:0005576">
    <property type="term" value="C:extracellular region"/>
    <property type="evidence" value="ECO:0007669"/>
    <property type="project" value="UniProtKB-SubCell"/>
</dbReference>
<evidence type="ECO:0000313" key="8">
    <source>
        <dbReference type="Proteomes" id="UP000595140"/>
    </source>
</evidence>
<dbReference type="Proteomes" id="UP000595140">
    <property type="component" value="Unassembled WGS sequence"/>
</dbReference>
<sequence length="325" mass="35973">MGYLDDTIVAKSANDAEWFEFDALLQGWILSTVSDEVSDLVLANSPTAAALWKAIYKLFHDNKHARAMQLEHRFRTTVKGTKTINEYCHTLKNLADYLDDIDAPYQNPFPTFLEVRSALLLVEQQQADALPNAAQSTALLSFSGGGGSNMAGGGQSRPGSSGQNSGRGSFGGSNRVNSGGYRGRGRGRPPLHLQMDHVFPLCCPKKVVHINNTIPTHNPVQPPKPLVVKCVSNSDSLGPWTLAENQGREIRFRVAFDGMTVFTCDFTWGSKHHAVTVFDGLHDKCFDERHSYWQVRPMGFYFNCGEFPEDDKFILLGCFTPKISP</sequence>
<protein>
    <recommendedName>
        <fullName evidence="9">S-protein homolog</fullName>
    </recommendedName>
</protein>
<feature type="compositionally biased region" description="Low complexity" evidence="6">
    <location>
        <begin position="157"/>
        <end position="179"/>
    </location>
</feature>
<feature type="region of interest" description="Disordered" evidence="6">
    <location>
        <begin position="146"/>
        <end position="189"/>
    </location>
</feature>
<name>A0A484L142_9ASTE</name>
<dbReference type="Pfam" id="PF14223">
    <property type="entry name" value="Retrotran_gag_2"/>
    <property type="match status" value="1"/>
</dbReference>
<comment type="subcellular location">
    <subcellularLocation>
        <location evidence="1">Secreted</location>
    </subcellularLocation>
</comment>
<keyword evidence="8" id="KW-1185">Reference proteome</keyword>
<comment type="similarity">
    <text evidence="2">Belongs to the plant self-incompatibility (S1) protein family.</text>
</comment>
<evidence type="ECO:0000256" key="1">
    <source>
        <dbReference type="ARBA" id="ARBA00004613"/>
    </source>
</evidence>
<reference evidence="7 8" key="1">
    <citation type="submission" date="2018-04" db="EMBL/GenBank/DDBJ databases">
        <authorList>
            <person name="Vogel A."/>
        </authorList>
    </citation>
    <scope>NUCLEOTIDE SEQUENCE [LARGE SCALE GENOMIC DNA]</scope>
</reference>
<proteinExistence type="inferred from homology"/>
<dbReference type="AlphaFoldDB" id="A0A484L142"/>
<dbReference type="EMBL" id="OOIL02000868">
    <property type="protein sequence ID" value="VFQ70019.1"/>
    <property type="molecule type" value="Genomic_DNA"/>
</dbReference>
<organism evidence="7 8">
    <name type="scientific">Cuscuta campestris</name>
    <dbReference type="NCBI Taxonomy" id="132261"/>
    <lineage>
        <taxon>Eukaryota</taxon>
        <taxon>Viridiplantae</taxon>
        <taxon>Streptophyta</taxon>
        <taxon>Embryophyta</taxon>
        <taxon>Tracheophyta</taxon>
        <taxon>Spermatophyta</taxon>
        <taxon>Magnoliopsida</taxon>
        <taxon>eudicotyledons</taxon>
        <taxon>Gunneridae</taxon>
        <taxon>Pentapetalae</taxon>
        <taxon>asterids</taxon>
        <taxon>lamiids</taxon>
        <taxon>Solanales</taxon>
        <taxon>Convolvulaceae</taxon>
        <taxon>Cuscuteae</taxon>
        <taxon>Cuscuta</taxon>
        <taxon>Cuscuta subgen. Grammica</taxon>
        <taxon>Cuscuta sect. Cleistogrammica</taxon>
    </lineage>
</organism>
<keyword evidence="4" id="KW-0964">Secreted</keyword>
<dbReference type="GO" id="GO:0060320">
    <property type="term" value="P:rejection of self pollen"/>
    <property type="evidence" value="ECO:0007669"/>
    <property type="project" value="UniProtKB-KW"/>
</dbReference>
<evidence type="ECO:0000256" key="3">
    <source>
        <dbReference type="ARBA" id="ARBA00022471"/>
    </source>
</evidence>
<keyword evidence="5" id="KW-0732">Signal</keyword>
<dbReference type="Pfam" id="PF05938">
    <property type="entry name" value="Self-incomp_S1"/>
    <property type="match status" value="1"/>
</dbReference>
<feature type="compositionally biased region" description="Gly residues" evidence="6">
    <location>
        <begin position="146"/>
        <end position="156"/>
    </location>
</feature>
<evidence type="ECO:0000256" key="4">
    <source>
        <dbReference type="ARBA" id="ARBA00022525"/>
    </source>
</evidence>
<dbReference type="PANTHER" id="PTHR47481:SF41">
    <property type="entry name" value="COPIA-LIKE POLYPROTEIN_RETROTRANSPOSON"/>
    <property type="match status" value="1"/>
</dbReference>
<evidence type="ECO:0008006" key="9">
    <source>
        <dbReference type="Google" id="ProtNLM"/>
    </source>
</evidence>
<gene>
    <name evidence="7" type="ORF">CCAM_LOCUS11795</name>
</gene>
<evidence type="ECO:0000256" key="2">
    <source>
        <dbReference type="ARBA" id="ARBA00005581"/>
    </source>
</evidence>
<evidence type="ECO:0000256" key="6">
    <source>
        <dbReference type="SAM" id="MobiDB-lite"/>
    </source>
</evidence>
<evidence type="ECO:0000313" key="7">
    <source>
        <dbReference type="EMBL" id="VFQ70019.1"/>
    </source>
</evidence>
<evidence type="ECO:0000256" key="5">
    <source>
        <dbReference type="ARBA" id="ARBA00022729"/>
    </source>
</evidence>
<keyword evidence="3" id="KW-0713">Self-incompatibility</keyword>